<dbReference type="InterPro" id="IPR035906">
    <property type="entry name" value="MetI-like_sf"/>
</dbReference>
<evidence type="ECO:0000259" key="8">
    <source>
        <dbReference type="PROSITE" id="PS50928"/>
    </source>
</evidence>
<evidence type="ECO:0000313" key="10">
    <source>
        <dbReference type="Proteomes" id="UP001260980"/>
    </source>
</evidence>
<dbReference type="EMBL" id="JAWCUD010000014">
    <property type="protein sequence ID" value="MDU0205425.1"/>
    <property type="molecule type" value="Genomic_DNA"/>
</dbReference>
<evidence type="ECO:0000256" key="6">
    <source>
        <dbReference type="ARBA" id="ARBA00023136"/>
    </source>
</evidence>
<dbReference type="CDD" id="cd06261">
    <property type="entry name" value="TM_PBP2"/>
    <property type="match status" value="1"/>
</dbReference>
<evidence type="ECO:0000256" key="7">
    <source>
        <dbReference type="RuleBase" id="RU363032"/>
    </source>
</evidence>
<dbReference type="SUPFAM" id="SSF161098">
    <property type="entry name" value="MetI-like"/>
    <property type="match status" value="1"/>
</dbReference>
<keyword evidence="2 7" id="KW-0813">Transport</keyword>
<dbReference type="PANTHER" id="PTHR43163:SF3">
    <property type="entry name" value="PEPTIDE ABC TRANSPORTER PERMEASE PROTEIN"/>
    <property type="match status" value="1"/>
</dbReference>
<evidence type="ECO:0000256" key="4">
    <source>
        <dbReference type="ARBA" id="ARBA00022692"/>
    </source>
</evidence>
<keyword evidence="6 7" id="KW-0472">Membrane</keyword>
<keyword evidence="4 7" id="KW-0812">Transmembrane</keyword>
<evidence type="ECO:0000256" key="1">
    <source>
        <dbReference type="ARBA" id="ARBA00004651"/>
    </source>
</evidence>
<name>A0ABU3RMA5_9BACL</name>
<dbReference type="RefSeq" id="WP_315955337.1">
    <property type="nucleotide sequence ID" value="NZ_JAWCUD010000014.1"/>
</dbReference>
<dbReference type="Proteomes" id="UP001260980">
    <property type="component" value="Unassembled WGS sequence"/>
</dbReference>
<organism evidence="9 10">
    <name type="scientific">Paenibacillus violae</name>
    <dbReference type="NCBI Taxonomy" id="3077234"/>
    <lineage>
        <taxon>Bacteria</taxon>
        <taxon>Bacillati</taxon>
        <taxon>Bacillota</taxon>
        <taxon>Bacilli</taxon>
        <taxon>Bacillales</taxon>
        <taxon>Paenibacillaceae</taxon>
        <taxon>Paenibacillus</taxon>
    </lineage>
</organism>
<comment type="similarity">
    <text evidence="7">Belongs to the binding-protein-dependent transport system permease family.</text>
</comment>
<feature type="transmembrane region" description="Helical" evidence="7">
    <location>
        <begin position="154"/>
        <end position="181"/>
    </location>
</feature>
<dbReference type="PANTHER" id="PTHR43163">
    <property type="entry name" value="DIPEPTIDE TRANSPORT SYSTEM PERMEASE PROTEIN DPPB-RELATED"/>
    <property type="match status" value="1"/>
</dbReference>
<evidence type="ECO:0000256" key="5">
    <source>
        <dbReference type="ARBA" id="ARBA00022989"/>
    </source>
</evidence>
<sequence>MEVIKRESSNLAKVSRILDPFLLRKGLGLILLLLAVSAVSFLLVHFSPIDPVQAYVGADMMKVSAEQRELIVQYWGLNEPPVTRYWNWMCAVASGDLGTSMIYRIPVLEVIGERFAASLALMGIAWVLSGIIGFVSGVLAAMNRNTWIDRMIRWYCYTLSSTPTFWIGLLFMLVFAVWLGWLPVGLAVPAGVTSEEVNLLDRIRHMLLPALTLSVTGVAAIALHTREKLIDITNKEYWIFARARGERGFQIFWRHGLRNVALPAITLQFASFSELFGGAVLAEQVFSYPGLGQAAVEAGLRGDVPLLLGIVLFSAVFVYSGNVMADMCYRLIDPRMKEGGKT</sequence>
<dbReference type="Pfam" id="PF19300">
    <property type="entry name" value="BPD_transp_1_N"/>
    <property type="match status" value="1"/>
</dbReference>
<evidence type="ECO:0000256" key="3">
    <source>
        <dbReference type="ARBA" id="ARBA00022475"/>
    </source>
</evidence>
<dbReference type="InterPro" id="IPR045621">
    <property type="entry name" value="BPD_transp_1_N"/>
</dbReference>
<dbReference type="PROSITE" id="PS50928">
    <property type="entry name" value="ABC_TM1"/>
    <property type="match status" value="1"/>
</dbReference>
<reference evidence="9 10" key="1">
    <citation type="submission" date="2023-10" db="EMBL/GenBank/DDBJ databases">
        <title>Paenibacillus strain PFR10 Genome sequencing and assembly.</title>
        <authorList>
            <person name="Kim I."/>
        </authorList>
    </citation>
    <scope>NUCLEOTIDE SEQUENCE [LARGE SCALE GENOMIC DNA]</scope>
    <source>
        <strain evidence="9 10">PFR10</strain>
    </source>
</reference>
<dbReference type="Pfam" id="PF00528">
    <property type="entry name" value="BPD_transp_1"/>
    <property type="match status" value="1"/>
</dbReference>
<evidence type="ECO:0000313" key="9">
    <source>
        <dbReference type="EMBL" id="MDU0205425.1"/>
    </source>
</evidence>
<gene>
    <name evidence="9" type="ORF">RQP52_30560</name>
</gene>
<feature type="transmembrane region" description="Helical" evidence="7">
    <location>
        <begin position="115"/>
        <end position="142"/>
    </location>
</feature>
<proteinExistence type="inferred from homology"/>
<comment type="caution">
    <text evidence="9">The sequence shown here is derived from an EMBL/GenBank/DDBJ whole genome shotgun (WGS) entry which is preliminary data.</text>
</comment>
<protein>
    <submittedName>
        <fullName evidence="9">ABC transporter permease</fullName>
    </submittedName>
</protein>
<keyword evidence="10" id="KW-1185">Reference proteome</keyword>
<feature type="transmembrane region" description="Helical" evidence="7">
    <location>
        <begin position="206"/>
        <end position="225"/>
    </location>
</feature>
<feature type="transmembrane region" description="Helical" evidence="7">
    <location>
        <begin position="21"/>
        <end position="46"/>
    </location>
</feature>
<accession>A0ABU3RMA5</accession>
<dbReference type="Gene3D" id="1.10.3720.10">
    <property type="entry name" value="MetI-like"/>
    <property type="match status" value="1"/>
</dbReference>
<feature type="domain" description="ABC transmembrane type-1" evidence="8">
    <location>
        <begin position="115"/>
        <end position="325"/>
    </location>
</feature>
<keyword evidence="5 7" id="KW-1133">Transmembrane helix</keyword>
<comment type="subcellular location">
    <subcellularLocation>
        <location evidence="1 7">Cell membrane</location>
        <topology evidence="1 7">Multi-pass membrane protein</topology>
    </subcellularLocation>
</comment>
<dbReference type="InterPro" id="IPR000515">
    <property type="entry name" value="MetI-like"/>
</dbReference>
<feature type="transmembrane region" description="Helical" evidence="7">
    <location>
        <begin position="306"/>
        <end position="329"/>
    </location>
</feature>
<evidence type="ECO:0000256" key="2">
    <source>
        <dbReference type="ARBA" id="ARBA00022448"/>
    </source>
</evidence>
<keyword evidence="3" id="KW-1003">Cell membrane</keyword>
<feature type="transmembrane region" description="Helical" evidence="7">
    <location>
        <begin position="260"/>
        <end position="286"/>
    </location>
</feature>